<gene>
    <name evidence="1" type="ORF">ACH5RR_018034</name>
</gene>
<comment type="caution">
    <text evidence="1">The sequence shown here is derived from an EMBL/GenBank/DDBJ whole genome shotgun (WGS) entry which is preliminary data.</text>
</comment>
<dbReference type="Proteomes" id="UP001630127">
    <property type="component" value="Unassembled WGS sequence"/>
</dbReference>
<sequence length="367" mass="41090">MKVKLKPKPSKSLKNLHLVGQQIASTDTAPNLVFLVSEKASVLNSNLHSRKKKVEWVWKKSSIKLVSALESNLSILSNSFATLLEKDSKIPQKRKSSHVTTKSDKCVLIDGSPSLLNVMERARKRKNVDTATRTGDDEIHDAEMEVPLINLAHGSRNAASRVDQGIPRAKEATFNVETAATSSQAVDIGVLLQTMTQVIANAPNFEGGPDPDVALYWIAQMETKFKALRFPEDVKTENMTMLQYENKFTSLGRFCPKVFEDEEEKMDRFEQGLREEIGCQLASHKFTTFKNMYDAALVVEMRFKLNEGERSIGKKPRWVMGSNQAVGTRQQGNFQNANKRRGPINANGAKLKQFFVPVFLGLDLDMS</sequence>
<reference evidence="1 2" key="1">
    <citation type="submission" date="2024-11" db="EMBL/GenBank/DDBJ databases">
        <title>A near-complete genome assembly of Cinchona calisaya.</title>
        <authorList>
            <person name="Lian D.C."/>
            <person name="Zhao X.W."/>
            <person name="Wei L."/>
        </authorList>
    </citation>
    <scope>NUCLEOTIDE SEQUENCE [LARGE SCALE GENOMIC DNA]</scope>
    <source>
        <tissue evidence="1">Nenye</tissue>
    </source>
</reference>
<name>A0ABD2ZNW8_9GENT</name>
<keyword evidence="2" id="KW-1185">Reference proteome</keyword>
<dbReference type="EMBL" id="JBJUIK010000008">
    <property type="protein sequence ID" value="KAL3519885.1"/>
    <property type="molecule type" value="Genomic_DNA"/>
</dbReference>
<accession>A0ABD2ZNW8</accession>
<dbReference type="AlphaFoldDB" id="A0ABD2ZNW8"/>
<proteinExistence type="predicted"/>
<protein>
    <submittedName>
        <fullName evidence="1">Uncharacterized protein</fullName>
    </submittedName>
</protein>
<organism evidence="1 2">
    <name type="scientific">Cinchona calisaya</name>
    <dbReference type="NCBI Taxonomy" id="153742"/>
    <lineage>
        <taxon>Eukaryota</taxon>
        <taxon>Viridiplantae</taxon>
        <taxon>Streptophyta</taxon>
        <taxon>Embryophyta</taxon>
        <taxon>Tracheophyta</taxon>
        <taxon>Spermatophyta</taxon>
        <taxon>Magnoliopsida</taxon>
        <taxon>eudicotyledons</taxon>
        <taxon>Gunneridae</taxon>
        <taxon>Pentapetalae</taxon>
        <taxon>asterids</taxon>
        <taxon>lamiids</taxon>
        <taxon>Gentianales</taxon>
        <taxon>Rubiaceae</taxon>
        <taxon>Cinchonoideae</taxon>
        <taxon>Cinchoneae</taxon>
        <taxon>Cinchona</taxon>
    </lineage>
</organism>
<evidence type="ECO:0000313" key="2">
    <source>
        <dbReference type="Proteomes" id="UP001630127"/>
    </source>
</evidence>
<evidence type="ECO:0000313" key="1">
    <source>
        <dbReference type="EMBL" id="KAL3519885.1"/>
    </source>
</evidence>